<feature type="non-terminal residue" evidence="2">
    <location>
        <position position="145"/>
    </location>
</feature>
<organism evidence="2 3">
    <name type="scientific">Rozella allomycis (strain CSF55)</name>
    <dbReference type="NCBI Taxonomy" id="988480"/>
    <lineage>
        <taxon>Eukaryota</taxon>
        <taxon>Fungi</taxon>
        <taxon>Fungi incertae sedis</taxon>
        <taxon>Cryptomycota</taxon>
        <taxon>Cryptomycota incertae sedis</taxon>
        <taxon>Rozella</taxon>
    </lineage>
</organism>
<dbReference type="Proteomes" id="UP000281549">
    <property type="component" value="Unassembled WGS sequence"/>
</dbReference>
<dbReference type="EMBL" id="ML008345">
    <property type="protein sequence ID" value="RKP15638.1"/>
    <property type="molecule type" value="Genomic_DNA"/>
</dbReference>
<protein>
    <recommendedName>
        <fullName evidence="1">Integrase zinc-binding domain-containing protein</fullName>
    </recommendedName>
</protein>
<reference evidence="3" key="1">
    <citation type="journal article" date="2018" name="Nat. Microbiol.">
        <title>Leveraging single-cell genomics to expand the fungal tree of life.</title>
        <authorList>
            <person name="Ahrendt S.R."/>
            <person name="Quandt C.A."/>
            <person name="Ciobanu D."/>
            <person name="Clum A."/>
            <person name="Salamov A."/>
            <person name="Andreopoulos B."/>
            <person name="Cheng J.F."/>
            <person name="Woyke T."/>
            <person name="Pelin A."/>
            <person name="Henrissat B."/>
            <person name="Reynolds N.K."/>
            <person name="Benny G.L."/>
            <person name="Smith M.E."/>
            <person name="James T.Y."/>
            <person name="Grigoriev I.V."/>
        </authorList>
    </citation>
    <scope>NUCLEOTIDE SEQUENCE [LARGE SCALE GENOMIC DNA]</scope>
    <source>
        <strain evidence="3">CSF55</strain>
    </source>
</reference>
<gene>
    <name evidence="2" type="ORF">ROZALSC1DRAFT_26236</name>
</gene>
<proteinExistence type="predicted"/>
<dbReference type="AlphaFoldDB" id="A0A4P9Y958"/>
<feature type="non-terminal residue" evidence="2">
    <location>
        <position position="1"/>
    </location>
</feature>
<dbReference type="Gene3D" id="1.10.340.70">
    <property type="match status" value="1"/>
</dbReference>
<evidence type="ECO:0000313" key="3">
    <source>
        <dbReference type="Proteomes" id="UP000281549"/>
    </source>
</evidence>
<dbReference type="Pfam" id="PF17921">
    <property type="entry name" value="Integrase_H2C2"/>
    <property type="match status" value="1"/>
</dbReference>
<evidence type="ECO:0000313" key="2">
    <source>
        <dbReference type="EMBL" id="RKP15638.1"/>
    </source>
</evidence>
<sequence>ITTSEETFIKMDRNIPSYNQYVVWTIDAKEKQHKNVRFINYTELEFQQEVRDISQINIPIKEIKIVETLQEDSLQNPTLEQREHLIKQAHEIGHFGEKSMVKQIRSKGFNWPSIRSDCEKIVQSCIDCQRFNIGKIGFHPLNSTT</sequence>
<dbReference type="InterPro" id="IPR041588">
    <property type="entry name" value="Integrase_H2C2"/>
</dbReference>
<evidence type="ECO:0000259" key="1">
    <source>
        <dbReference type="Pfam" id="PF17921"/>
    </source>
</evidence>
<feature type="domain" description="Integrase zinc-binding" evidence="1">
    <location>
        <begin position="80"/>
        <end position="132"/>
    </location>
</feature>
<name>A0A4P9Y958_ROZAC</name>
<accession>A0A4P9Y958</accession>